<evidence type="ECO:0000313" key="2">
    <source>
        <dbReference type="Proteomes" id="UP001482620"/>
    </source>
</evidence>
<sequence length="104" mass="12250">MICFLENIHSSLQKDLHTHRKMHGRGSIMLWGYFFLDGTGVFIKKVNFDPKPSCLKVQIYFLMAFKKNKHETYFLVRFRDFIIIFSGNWGYLCAQPVGLAVREL</sequence>
<evidence type="ECO:0000313" key="1">
    <source>
        <dbReference type="EMBL" id="MEQ2243208.1"/>
    </source>
</evidence>
<keyword evidence="2" id="KW-1185">Reference proteome</keyword>
<accession>A0ABV0UGE9</accession>
<comment type="caution">
    <text evidence="1">The sequence shown here is derived from an EMBL/GenBank/DDBJ whole genome shotgun (WGS) entry which is preliminary data.</text>
</comment>
<name>A0ABV0UGE9_9TELE</name>
<reference evidence="1 2" key="1">
    <citation type="submission" date="2021-06" db="EMBL/GenBank/DDBJ databases">
        <authorList>
            <person name="Palmer J.M."/>
        </authorList>
    </citation>
    <scope>NUCLEOTIDE SEQUENCE [LARGE SCALE GENOMIC DNA]</scope>
    <source>
        <strain evidence="2">if_2019</strain>
        <tissue evidence="1">Muscle</tissue>
    </source>
</reference>
<organism evidence="1 2">
    <name type="scientific">Ilyodon furcidens</name>
    <name type="common">goldbreast splitfin</name>
    <dbReference type="NCBI Taxonomy" id="33524"/>
    <lineage>
        <taxon>Eukaryota</taxon>
        <taxon>Metazoa</taxon>
        <taxon>Chordata</taxon>
        <taxon>Craniata</taxon>
        <taxon>Vertebrata</taxon>
        <taxon>Euteleostomi</taxon>
        <taxon>Actinopterygii</taxon>
        <taxon>Neopterygii</taxon>
        <taxon>Teleostei</taxon>
        <taxon>Neoteleostei</taxon>
        <taxon>Acanthomorphata</taxon>
        <taxon>Ovalentaria</taxon>
        <taxon>Atherinomorphae</taxon>
        <taxon>Cyprinodontiformes</taxon>
        <taxon>Goodeidae</taxon>
        <taxon>Ilyodon</taxon>
    </lineage>
</organism>
<dbReference type="EMBL" id="JAHRIQ010069776">
    <property type="protein sequence ID" value="MEQ2243208.1"/>
    <property type="molecule type" value="Genomic_DNA"/>
</dbReference>
<gene>
    <name evidence="1" type="ORF">ILYODFUR_004723</name>
</gene>
<proteinExistence type="predicted"/>
<dbReference type="Proteomes" id="UP001482620">
    <property type="component" value="Unassembled WGS sequence"/>
</dbReference>
<protein>
    <submittedName>
        <fullName evidence="1">Uncharacterized protein</fullName>
    </submittedName>
</protein>